<dbReference type="PROSITE" id="PS52029">
    <property type="entry name" value="LD_TPASE"/>
    <property type="match status" value="1"/>
</dbReference>
<dbReference type="Proteomes" id="UP000663824">
    <property type="component" value="Unassembled WGS sequence"/>
</dbReference>
<sequence>MKLTLKKVPDRGLDIRTWNEINSDDKVCKYPPSYYDNLCQYPNRQISMALLLIVYDNDDECQQIYVHDQSIYIQTERMADNAQNENDKTSKVAEIEVISGSCAIFHFAGRHIPACIGRTGVKSNKSEGDGGTPSGFLPLRRLLYRPDRVHLPPTSLASKPLTESDGWCDDVNHPDYNLQVRLPHPARHEKLWLENRLYDIIGILGYNDDPVIPGRGSAIFLHVSDMQPTQGCIALSLKDLYWVLEQGLEAIFIPNS</sequence>
<dbReference type="GO" id="GO:0016740">
    <property type="term" value="F:transferase activity"/>
    <property type="evidence" value="ECO:0007669"/>
    <property type="project" value="InterPro"/>
</dbReference>
<name>A0A816M0E8_9BILA</name>
<dbReference type="PANTHER" id="PTHR38589:SF1">
    <property type="entry name" value="BLR0621 PROTEIN"/>
    <property type="match status" value="1"/>
</dbReference>
<reference evidence="2" key="1">
    <citation type="submission" date="2021-02" db="EMBL/GenBank/DDBJ databases">
        <authorList>
            <person name="Nowell W R."/>
        </authorList>
    </citation>
    <scope>NUCLEOTIDE SEQUENCE</scope>
</reference>
<organism evidence="2 3">
    <name type="scientific">Rotaria magnacalcarata</name>
    <dbReference type="NCBI Taxonomy" id="392030"/>
    <lineage>
        <taxon>Eukaryota</taxon>
        <taxon>Metazoa</taxon>
        <taxon>Spiralia</taxon>
        <taxon>Gnathifera</taxon>
        <taxon>Rotifera</taxon>
        <taxon>Eurotatoria</taxon>
        <taxon>Bdelloidea</taxon>
        <taxon>Philodinida</taxon>
        <taxon>Philodinidae</taxon>
        <taxon>Rotaria</taxon>
    </lineage>
</organism>
<accession>A0A816M0E8</accession>
<dbReference type="AlphaFoldDB" id="A0A816M0E8"/>
<evidence type="ECO:0000313" key="2">
    <source>
        <dbReference type="EMBL" id="CAF1966705.1"/>
    </source>
</evidence>
<protein>
    <recommendedName>
        <fullName evidence="1">L,D-TPase catalytic domain-containing protein</fullName>
    </recommendedName>
</protein>
<comment type="caution">
    <text evidence="2">The sequence shown here is derived from an EMBL/GenBank/DDBJ whole genome shotgun (WGS) entry which is preliminary data.</text>
</comment>
<gene>
    <name evidence="2" type="ORF">MBJ925_LOCUS6619</name>
</gene>
<feature type="domain" description="L,D-TPase catalytic" evidence="1">
    <location>
        <begin position="91"/>
        <end position="256"/>
    </location>
</feature>
<dbReference type="EMBL" id="CAJNRE010002116">
    <property type="protein sequence ID" value="CAF1966705.1"/>
    <property type="molecule type" value="Genomic_DNA"/>
</dbReference>
<dbReference type="Pfam" id="PF03734">
    <property type="entry name" value="YkuD"/>
    <property type="match status" value="1"/>
</dbReference>
<proteinExistence type="predicted"/>
<evidence type="ECO:0000313" key="3">
    <source>
        <dbReference type="Proteomes" id="UP000663824"/>
    </source>
</evidence>
<dbReference type="InterPro" id="IPR005490">
    <property type="entry name" value="LD_TPept_cat_dom"/>
</dbReference>
<dbReference type="PANTHER" id="PTHR38589">
    <property type="entry name" value="BLR0621 PROTEIN"/>
    <property type="match status" value="1"/>
</dbReference>
<evidence type="ECO:0000259" key="1">
    <source>
        <dbReference type="PROSITE" id="PS52029"/>
    </source>
</evidence>